<evidence type="ECO:0000313" key="4">
    <source>
        <dbReference type="Proteomes" id="UP001279660"/>
    </source>
</evidence>
<keyword evidence="2" id="KW-0732">Signal</keyword>
<comment type="similarity">
    <text evidence="1 2">Belongs to the outer membrane factor (OMF) (TC 1.B.17) family.</text>
</comment>
<dbReference type="Gene3D" id="2.20.200.10">
    <property type="entry name" value="Outer membrane efflux proteins (OEP)"/>
    <property type="match status" value="1"/>
</dbReference>
<evidence type="ECO:0000313" key="3">
    <source>
        <dbReference type="EMBL" id="MDX5982769.1"/>
    </source>
</evidence>
<sequence>MSRRAAVLLALSLSACAGPTVKTAAVAPLAPAPAWRTETDAVAPLDQAWWQGFGDPVLTDLVERALANNPDIGVAVARVREARANVAVARSQMLPTLDASLSGARTREVDAFGQPEKQTAGEPKVQAAYEVDLFGRLADQRSAARDAYLASAAARDAVRLSIAGATASGYLTLRGLDARLEVARSTLAARAESLRIARSRVDHGYSPKLELQQAQAEYDATAQIVPQIQLAIARAEDALSVLTGALPAATARGAALDRLAAPPVPDGLPSELLRRRPDVAQAEYQLAASDSSLAAARKRFLPQLRLSGSAGVVFSTLLANPITVWSAGGSILAPLFQGGRLTAQADAAGAQRDQAAFAYRRVALAAFRDVEDALAAVRRLDEQVALGERQRAALAEGLRLATNRYREGYSPYLEQLDAQRGLLGAQLALIQTRSDALAARVQLYQAMGGGWSGVVTDRDGPE</sequence>
<keyword evidence="2" id="KW-0812">Transmembrane</keyword>
<keyword evidence="2" id="KW-0564">Palmitate</keyword>
<keyword evidence="2" id="KW-1134">Transmembrane beta strand</keyword>
<gene>
    <name evidence="3" type="ORF">SIL82_00735</name>
</gene>
<dbReference type="SUPFAM" id="SSF56954">
    <property type="entry name" value="Outer membrane efflux proteins (OEP)"/>
    <property type="match status" value="1"/>
</dbReference>
<organism evidence="3 4">
    <name type="scientific">Sphingomonas echinoides</name>
    <dbReference type="NCBI Taxonomy" id="59803"/>
    <lineage>
        <taxon>Bacteria</taxon>
        <taxon>Pseudomonadati</taxon>
        <taxon>Pseudomonadota</taxon>
        <taxon>Alphaproteobacteria</taxon>
        <taxon>Sphingomonadales</taxon>
        <taxon>Sphingomonadaceae</taxon>
        <taxon>Sphingomonas</taxon>
    </lineage>
</organism>
<name>A0ABU4PJ64_9SPHN</name>
<reference evidence="3 4" key="1">
    <citation type="submission" date="2023-11" db="EMBL/GenBank/DDBJ databases">
        <title>MicrobeMod: A computational toolkit for identifying prokaryotic methylation and restriction-modification with nanopore sequencing.</title>
        <authorList>
            <person name="Crits-Christoph A."/>
            <person name="Kang S.C."/>
            <person name="Lee H."/>
            <person name="Ostrov N."/>
        </authorList>
    </citation>
    <scope>NUCLEOTIDE SEQUENCE [LARGE SCALE GENOMIC DNA]</scope>
    <source>
        <strain evidence="3 4">ATCC 14820</strain>
    </source>
</reference>
<evidence type="ECO:0000256" key="1">
    <source>
        <dbReference type="ARBA" id="ARBA00007613"/>
    </source>
</evidence>
<dbReference type="PROSITE" id="PS51257">
    <property type="entry name" value="PROKAR_LIPOPROTEIN"/>
    <property type="match status" value="1"/>
</dbReference>
<keyword evidence="2" id="KW-0472">Membrane</keyword>
<dbReference type="RefSeq" id="WP_010406104.1">
    <property type="nucleotide sequence ID" value="NZ_JAWXXV010000001.1"/>
</dbReference>
<dbReference type="NCBIfam" id="TIGR01845">
    <property type="entry name" value="outer_NodT"/>
    <property type="match status" value="1"/>
</dbReference>
<dbReference type="PANTHER" id="PTHR30203">
    <property type="entry name" value="OUTER MEMBRANE CATION EFFLUX PROTEIN"/>
    <property type="match status" value="1"/>
</dbReference>
<keyword evidence="2" id="KW-0449">Lipoprotein</keyword>
<dbReference type="InterPro" id="IPR010131">
    <property type="entry name" value="MdtP/NodT-like"/>
</dbReference>
<dbReference type="InterPro" id="IPR003423">
    <property type="entry name" value="OMP_efflux"/>
</dbReference>
<feature type="chain" id="PRO_5044969172" evidence="2">
    <location>
        <begin position="18"/>
        <end position="462"/>
    </location>
</feature>
<accession>A0ABU4PJ64</accession>
<dbReference type="EMBL" id="JAWXXV010000001">
    <property type="protein sequence ID" value="MDX5982769.1"/>
    <property type="molecule type" value="Genomic_DNA"/>
</dbReference>
<comment type="subcellular location">
    <subcellularLocation>
        <location evidence="2">Cell membrane</location>
        <topology evidence="2">Lipid-anchor</topology>
    </subcellularLocation>
</comment>
<dbReference type="Pfam" id="PF02321">
    <property type="entry name" value="OEP"/>
    <property type="match status" value="2"/>
</dbReference>
<evidence type="ECO:0000256" key="2">
    <source>
        <dbReference type="RuleBase" id="RU362097"/>
    </source>
</evidence>
<dbReference type="Proteomes" id="UP001279660">
    <property type="component" value="Unassembled WGS sequence"/>
</dbReference>
<feature type="signal peptide" evidence="2">
    <location>
        <begin position="1"/>
        <end position="17"/>
    </location>
</feature>
<comment type="caution">
    <text evidence="3">The sequence shown here is derived from an EMBL/GenBank/DDBJ whole genome shotgun (WGS) entry which is preliminary data.</text>
</comment>
<dbReference type="PANTHER" id="PTHR30203:SF33">
    <property type="entry name" value="BLR4455 PROTEIN"/>
    <property type="match status" value="1"/>
</dbReference>
<proteinExistence type="inferred from homology"/>
<dbReference type="Gene3D" id="1.20.1600.10">
    <property type="entry name" value="Outer membrane efflux proteins (OEP)"/>
    <property type="match status" value="1"/>
</dbReference>
<keyword evidence="4" id="KW-1185">Reference proteome</keyword>
<protein>
    <submittedName>
        <fullName evidence="3">Efflux transporter outer membrane subunit</fullName>
    </submittedName>
</protein>